<dbReference type="InterPro" id="IPR006059">
    <property type="entry name" value="SBP"/>
</dbReference>
<evidence type="ECO:0000313" key="3">
    <source>
        <dbReference type="EMBL" id="MDI2591075.1"/>
    </source>
</evidence>
<feature type="signal peptide" evidence="2">
    <location>
        <begin position="1"/>
        <end position="21"/>
    </location>
</feature>
<evidence type="ECO:0000313" key="4">
    <source>
        <dbReference type="Proteomes" id="UP001159100"/>
    </source>
</evidence>
<dbReference type="EMBL" id="JARBWL010000001">
    <property type="protein sequence ID" value="MDI2591075.1"/>
    <property type="molecule type" value="Genomic_DNA"/>
</dbReference>
<keyword evidence="1 2" id="KW-0732">Signal</keyword>
<protein>
    <submittedName>
        <fullName evidence="3">ABC transporter substrate-binding protein</fullName>
    </submittedName>
</protein>
<dbReference type="Gene3D" id="3.40.190.10">
    <property type="entry name" value="Periplasmic binding protein-like II"/>
    <property type="match status" value="2"/>
</dbReference>
<evidence type="ECO:0000256" key="1">
    <source>
        <dbReference type="ARBA" id="ARBA00022729"/>
    </source>
</evidence>
<accession>A0ABT6QJW5</accession>
<dbReference type="Proteomes" id="UP001159100">
    <property type="component" value="Unassembled WGS sequence"/>
</dbReference>
<proteinExistence type="predicted"/>
<dbReference type="RefSeq" id="WP_282315373.1">
    <property type="nucleotide sequence ID" value="NZ_JARBWL010000001.1"/>
</dbReference>
<name>A0ABT6QJW5_9PSED</name>
<evidence type="ECO:0000256" key="2">
    <source>
        <dbReference type="SAM" id="SignalP"/>
    </source>
</evidence>
<dbReference type="CDD" id="cd13589">
    <property type="entry name" value="PBP2_polyamine_RpCGA009"/>
    <property type="match status" value="1"/>
</dbReference>
<dbReference type="Pfam" id="PF13416">
    <property type="entry name" value="SBP_bac_8"/>
    <property type="match status" value="1"/>
</dbReference>
<gene>
    <name evidence="3" type="ORF">POF45_06460</name>
</gene>
<sequence>MIRRFAPALIAASLFASHAHAEQQTLYVAVFGGSFEQLLKEQIVPPFEKMTGSKVILVPGDTTTTMARMQAQKGKQTLDVAFLDDGPMSQAAQLGYCETLSDAPVYKDLYDAAHFKSNKAVTIGLDGTGIVYNERVFAAKGWAPPTSWNDLANPLYKGHVQFPSVTNGYGIESLVMFARLNGGSEQNIEPGFAAIKASVAPNVLSFDPSPGKISELFQNDSLWIGAWGAGRTQSLRNQGVPVKFVAPREGAMALGLSVCPVKHDTVNALAQKFVQYSLTPEVQALFADEEGVAPVNKHTELPPAVLAKVPDQATVAKMLSIDWDIVNAMRPAWIQQWNRQIEQ</sequence>
<reference evidence="3 4" key="1">
    <citation type="submission" date="2023-02" db="EMBL/GenBank/DDBJ databases">
        <title>Pseudomonas chrutzelriedensis sp. nov., a potently antifungal strain isolated from moss.</title>
        <authorList>
            <person name="Schnyder A."/>
            <person name="Kalawong R."/>
            <person name="Eberl L."/>
            <person name="Agnoli K."/>
        </authorList>
    </citation>
    <scope>NUCLEOTIDE SEQUENCE [LARGE SCALE GENOMIC DNA]</scope>
    <source>
        <strain evidence="3 4">681</strain>
    </source>
</reference>
<organism evidence="3 4">
    <name type="scientific">Pseudomonas fungipugnans</name>
    <dbReference type="NCBI Taxonomy" id="3024217"/>
    <lineage>
        <taxon>Bacteria</taxon>
        <taxon>Pseudomonadati</taxon>
        <taxon>Pseudomonadota</taxon>
        <taxon>Gammaproteobacteria</taxon>
        <taxon>Pseudomonadales</taxon>
        <taxon>Pseudomonadaceae</taxon>
        <taxon>Pseudomonas</taxon>
    </lineage>
</organism>
<dbReference type="SUPFAM" id="SSF53850">
    <property type="entry name" value="Periplasmic binding protein-like II"/>
    <property type="match status" value="1"/>
</dbReference>
<keyword evidence="4" id="KW-1185">Reference proteome</keyword>
<dbReference type="PANTHER" id="PTHR30006">
    <property type="entry name" value="THIAMINE-BINDING PERIPLASMIC PROTEIN-RELATED"/>
    <property type="match status" value="1"/>
</dbReference>
<feature type="chain" id="PRO_5045722597" evidence="2">
    <location>
        <begin position="22"/>
        <end position="343"/>
    </location>
</feature>
<comment type="caution">
    <text evidence="3">The sequence shown here is derived from an EMBL/GenBank/DDBJ whole genome shotgun (WGS) entry which is preliminary data.</text>
</comment>
<dbReference type="PANTHER" id="PTHR30006:SF2">
    <property type="entry name" value="ABC TRANSPORTER SUBSTRATE-BINDING PROTEIN"/>
    <property type="match status" value="1"/>
</dbReference>